<gene>
    <name evidence="2" type="ORF">ST44_01155</name>
</gene>
<dbReference type="GeneID" id="93484395"/>
<feature type="signal peptide" evidence="1">
    <location>
        <begin position="1"/>
        <end position="21"/>
    </location>
</feature>
<keyword evidence="3" id="KW-1185">Reference proteome</keyword>
<feature type="chain" id="PRO_5002212026" evidence="1">
    <location>
        <begin position="22"/>
        <end position="157"/>
    </location>
</feature>
<keyword evidence="1" id="KW-0732">Signal</keyword>
<comment type="caution">
    <text evidence="2">The sequence shown here is derived from an EMBL/GenBank/DDBJ whole genome shotgun (WGS) entry which is preliminary data.</text>
</comment>
<dbReference type="EMBL" id="JXQK01000016">
    <property type="protein sequence ID" value="KIP64746.1"/>
    <property type="molecule type" value="Genomic_DNA"/>
</dbReference>
<proteinExistence type="predicted"/>
<sequence length="157" mass="16836">MKKQKSCLVALAMFASASAFADNAESLVFYGVQGKADNAVELTNFRKITFGENGFNVLSQDGSTLQLNYGDVKSIKFKDLVNGIQSVTNGNASEMMLHFDGQYVWADGANGQQGAVYSINGQQMIGARLDGSRISVESLPKGVYVFKAGGKSIKFAK</sequence>
<accession>A0A0D0I8A9</accession>
<protein>
    <submittedName>
        <fullName evidence="2">Contig16, whole genome shotgun sequence</fullName>
    </submittedName>
</protein>
<dbReference type="RefSeq" id="WP_042517394.1">
    <property type="nucleotide sequence ID" value="NZ_JBGLIV010000001.1"/>
</dbReference>
<evidence type="ECO:0000256" key="1">
    <source>
        <dbReference type="SAM" id="SignalP"/>
    </source>
</evidence>
<organism evidence="2 3">
    <name type="scientific">Prevotella pectinovora</name>
    <dbReference type="NCBI Taxonomy" id="1602169"/>
    <lineage>
        <taxon>Bacteria</taxon>
        <taxon>Pseudomonadati</taxon>
        <taxon>Bacteroidota</taxon>
        <taxon>Bacteroidia</taxon>
        <taxon>Bacteroidales</taxon>
        <taxon>Prevotellaceae</taxon>
        <taxon>Prevotella</taxon>
    </lineage>
</organism>
<dbReference type="AlphaFoldDB" id="A0A0D0I8A9"/>
<dbReference type="Proteomes" id="UP000032046">
    <property type="component" value="Unassembled WGS sequence"/>
</dbReference>
<evidence type="ECO:0000313" key="2">
    <source>
        <dbReference type="EMBL" id="KIP64746.1"/>
    </source>
</evidence>
<reference evidence="2 3" key="1">
    <citation type="submission" date="2015-01" db="EMBL/GenBank/DDBJ databases">
        <title>Comparative genomics of non-oral Prevotella species.</title>
        <authorList>
            <person name="Accetto T."/>
            <person name="Nograsek B."/>
            <person name="Avgustin G."/>
        </authorList>
    </citation>
    <scope>NUCLEOTIDE SEQUENCE [LARGE SCALE GENOMIC DNA]</scope>
    <source>
        <strain evidence="2 3">P5-119</strain>
    </source>
</reference>
<evidence type="ECO:0000313" key="3">
    <source>
        <dbReference type="Proteomes" id="UP000032046"/>
    </source>
</evidence>
<name>A0A0D0I8A9_9BACT</name>